<protein>
    <submittedName>
        <fullName evidence="2">Uncharacterized protein</fullName>
    </submittedName>
</protein>
<reference evidence="2 3" key="1">
    <citation type="submission" date="2020-08" db="EMBL/GenBank/DDBJ databases">
        <title>Sequencing the genomes of 1000 actinobacteria strains.</title>
        <authorList>
            <person name="Klenk H.-P."/>
        </authorList>
    </citation>
    <scope>NUCLEOTIDE SEQUENCE [LARGE SCALE GENOMIC DNA]</scope>
    <source>
        <strain evidence="2 3">DSM 43149</strain>
    </source>
</reference>
<dbReference type="AlphaFoldDB" id="A0A7W7MT49"/>
<name>A0A7W7MT49_9ACTN</name>
<dbReference type="EMBL" id="JACHNH010000001">
    <property type="protein sequence ID" value="MBB4765229.1"/>
    <property type="molecule type" value="Genomic_DNA"/>
</dbReference>
<feature type="region of interest" description="Disordered" evidence="1">
    <location>
        <begin position="41"/>
        <end position="64"/>
    </location>
</feature>
<evidence type="ECO:0000256" key="1">
    <source>
        <dbReference type="SAM" id="MobiDB-lite"/>
    </source>
</evidence>
<proteinExistence type="predicted"/>
<keyword evidence="3" id="KW-1185">Reference proteome</keyword>
<dbReference type="RefSeq" id="WP_184996316.1">
    <property type="nucleotide sequence ID" value="NZ_BOMK01000031.1"/>
</dbReference>
<gene>
    <name evidence="2" type="ORF">BJ971_005785</name>
</gene>
<comment type="caution">
    <text evidence="2">The sequence shown here is derived from an EMBL/GenBank/DDBJ whole genome shotgun (WGS) entry which is preliminary data.</text>
</comment>
<accession>A0A7W7MT49</accession>
<organism evidence="2 3">
    <name type="scientific">Actinoplanes digitatis</name>
    <dbReference type="NCBI Taxonomy" id="1868"/>
    <lineage>
        <taxon>Bacteria</taxon>
        <taxon>Bacillati</taxon>
        <taxon>Actinomycetota</taxon>
        <taxon>Actinomycetes</taxon>
        <taxon>Micromonosporales</taxon>
        <taxon>Micromonosporaceae</taxon>
        <taxon>Actinoplanes</taxon>
    </lineage>
</organism>
<dbReference type="Proteomes" id="UP000578112">
    <property type="component" value="Unassembled WGS sequence"/>
</dbReference>
<evidence type="ECO:0000313" key="3">
    <source>
        <dbReference type="Proteomes" id="UP000578112"/>
    </source>
</evidence>
<evidence type="ECO:0000313" key="2">
    <source>
        <dbReference type="EMBL" id="MBB4765229.1"/>
    </source>
</evidence>
<sequence length="78" mass="8475">MRDRHEAGAVGTLAVGDRVTVQTANFDPVELTVHSHAVVTDIEDDPGGPRYLVGHPPADRRYGPYPAARLTRGWEAGR</sequence>